<gene>
    <name evidence="1" type="ORF">EV210_101230</name>
</gene>
<dbReference type="AlphaFoldDB" id="A0A4R1Q263"/>
<accession>A0A4R1Q263</accession>
<dbReference type="EMBL" id="SLUI01000001">
    <property type="protein sequence ID" value="TCL40030.1"/>
    <property type="molecule type" value="Genomic_DNA"/>
</dbReference>
<keyword evidence="2" id="KW-1185">Reference proteome</keyword>
<comment type="caution">
    <text evidence="1">The sequence shown here is derived from an EMBL/GenBank/DDBJ whole genome shotgun (WGS) entry which is preliminary data.</text>
</comment>
<proteinExistence type="predicted"/>
<protein>
    <submittedName>
        <fullName evidence="1">Uncharacterized protein</fullName>
    </submittedName>
</protein>
<evidence type="ECO:0000313" key="2">
    <source>
        <dbReference type="Proteomes" id="UP000295063"/>
    </source>
</evidence>
<organism evidence="1 2">
    <name type="scientific">Anaerospora hongkongensis</name>
    <dbReference type="NCBI Taxonomy" id="244830"/>
    <lineage>
        <taxon>Bacteria</taxon>
        <taxon>Bacillati</taxon>
        <taxon>Bacillota</taxon>
        <taxon>Negativicutes</taxon>
        <taxon>Selenomonadales</taxon>
        <taxon>Sporomusaceae</taxon>
        <taxon>Anaerospora</taxon>
    </lineage>
</organism>
<reference evidence="1 2" key="1">
    <citation type="submission" date="2019-03" db="EMBL/GenBank/DDBJ databases">
        <title>Genomic Encyclopedia of Type Strains, Phase IV (KMG-IV): sequencing the most valuable type-strain genomes for metagenomic binning, comparative biology and taxonomic classification.</title>
        <authorList>
            <person name="Goeker M."/>
        </authorList>
    </citation>
    <scope>NUCLEOTIDE SEQUENCE [LARGE SCALE GENOMIC DNA]</scope>
    <source>
        <strain evidence="1 2">DSM 15969</strain>
    </source>
</reference>
<name>A0A4R1Q263_9FIRM</name>
<evidence type="ECO:0000313" key="1">
    <source>
        <dbReference type="EMBL" id="TCL40030.1"/>
    </source>
</evidence>
<dbReference type="RefSeq" id="WP_132074265.1">
    <property type="nucleotide sequence ID" value="NZ_SLUI01000001.1"/>
</dbReference>
<dbReference type="Proteomes" id="UP000295063">
    <property type="component" value="Unassembled WGS sequence"/>
</dbReference>
<sequence>MALFERVESMVTAMKEVFEETKAMSIGINHKKEIEIHLTNGMFARIIGTDFDIVDFSAGKHPFKATQRLGGANWFTLIDREQLKHGLTLEDQHKIVRKYINSLIPKEKAAPVGAEAVSNTAYQNNVSTYVTTEVEAGQQCKMI</sequence>